<organism evidence="3 4">
    <name type="scientific">Suicoccus acidiformans</name>
    <dbReference type="NCBI Taxonomy" id="2036206"/>
    <lineage>
        <taxon>Bacteria</taxon>
        <taxon>Bacillati</taxon>
        <taxon>Bacillota</taxon>
        <taxon>Bacilli</taxon>
        <taxon>Lactobacillales</taxon>
        <taxon>Aerococcaceae</taxon>
        <taxon>Suicoccus</taxon>
    </lineage>
</organism>
<sequence length="294" mass="32372">MMKIAIITDSTAVLPEEIAGHPDVYQVNLSVQFPDGSSMEDTSDSATLRKFYQELEGMEVLPRTSQPPLGAYYELVDALIAAGYEAILAVHLSGNISGTFSTAQTVLAEYSEQVKVHAIDSKAASVVMTALIREAIRLFEAGETFENVILALEWLAEHSTVYLMVEDLMNLQKGGRLSMGSAVVGQFLKIRPLLYFDEVGSIQVFEKIRTNRKVYQRWVELAQEALKTYPQGIEIKLAHAAAEEDIQQIEALLKEALVWQDSIEVAYLSPVIGTHTGKGAKGFAIIPQIPSKII</sequence>
<gene>
    <name evidence="3" type="ORF">CL176_11540</name>
</gene>
<dbReference type="InterPro" id="IPR003797">
    <property type="entry name" value="DegV"/>
</dbReference>
<dbReference type="SUPFAM" id="SSF82549">
    <property type="entry name" value="DAK1/DegV-like"/>
    <property type="match status" value="1"/>
</dbReference>
<reference evidence="3 4" key="1">
    <citation type="submission" date="2017-09" db="EMBL/GenBank/DDBJ databases">
        <title>Complete genome sequence of Oxytococcus suis strain ZY16052.</title>
        <authorList>
            <person name="Li F."/>
        </authorList>
    </citation>
    <scope>NUCLEOTIDE SEQUENCE [LARGE SCALE GENOMIC DNA]</scope>
    <source>
        <strain evidence="3 4">ZY16052</strain>
    </source>
</reference>
<proteinExistence type="predicted"/>
<dbReference type="KEGG" id="abae:CL176_11540"/>
<dbReference type="Proteomes" id="UP000263232">
    <property type="component" value="Chromosome"/>
</dbReference>
<dbReference type="AlphaFoldDB" id="A0A347WNC2"/>
<dbReference type="GO" id="GO:0008289">
    <property type="term" value="F:lipid binding"/>
    <property type="evidence" value="ECO:0007669"/>
    <property type="project" value="UniProtKB-KW"/>
</dbReference>
<dbReference type="OrthoDB" id="9775494at2"/>
<keyword evidence="2" id="KW-0446">Lipid-binding</keyword>
<name>A0A347WNC2_9LACT</name>
<evidence type="ECO:0000256" key="2">
    <source>
        <dbReference type="ARBA" id="ARBA00023121"/>
    </source>
</evidence>
<accession>A0A347WNC2</accession>
<protein>
    <submittedName>
        <fullName evidence="3">Fatty acid-binding protein DegV</fullName>
    </submittedName>
</protein>
<evidence type="ECO:0000313" key="4">
    <source>
        <dbReference type="Proteomes" id="UP000263232"/>
    </source>
</evidence>
<dbReference type="Pfam" id="PF02645">
    <property type="entry name" value="DegV"/>
    <property type="match status" value="1"/>
</dbReference>
<dbReference type="InterPro" id="IPR043168">
    <property type="entry name" value="DegV_C"/>
</dbReference>
<comment type="function">
    <text evidence="1">May bind long-chain fatty acids, such as palmitate, and may play a role in lipid transport or fatty acid metabolism.</text>
</comment>
<evidence type="ECO:0000256" key="1">
    <source>
        <dbReference type="ARBA" id="ARBA00003238"/>
    </source>
</evidence>
<dbReference type="PANTHER" id="PTHR33434:SF2">
    <property type="entry name" value="FATTY ACID-BINDING PROTEIN TM_1468"/>
    <property type="match status" value="1"/>
</dbReference>
<dbReference type="PANTHER" id="PTHR33434">
    <property type="entry name" value="DEGV DOMAIN-CONTAINING PROTEIN DR_1986-RELATED"/>
    <property type="match status" value="1"/>
</dbReference>
<dbReference type="PROSITE" id="PS51482">
    <property type="entry name" value="DEGV"/>
    <property type="match status" value="1"/>
</dbReference>
<dbReference type="RefSeq" id="WP_118991435.1">
    <property type="nucleotide sequence ID" value="NZ_CP023434.1"/>
</dbReference>
<keyword evidence="4" id="KW-1185">Reference proteome</keyword>
<dbReference type="Gene3D" id="3.40.50.10170">
    <property type="match status" value="1"/>
</dbReference>
<evidence type="ECO:0000313" key="3">
    <source>
        <dbReference type="EMBL" id="AXY26579.1"/>
    </source>
</evidence>
<dbReference type="EMBL" id="CP023434">
    <property type="protein sequence ID" value="AXY26579.1"/>
    <property type="molecule type" value="Genomic_DNA"/>
</dbReference>
<dbReference type="NCBIfam" id="TIGR00762">
    <property type="entry name" value="DegV"/>
    <property type="match status" value="1"/>
</dbReference>
<dbReference type="InterPro" id="IPR050270">
    <property type="entry name" value="DegV_domain_contain"/>
</dbReference>
<dbReference type="Gene3D" id="3.30.1180.10">
    <property type="match status" value="1"/>
</dbReference>